<accession>A0A0D1EKD4</accession>
<organism evidence="1 2">
    <name type="scientific">Jannaschia aquimarina</name>
    <dbReference type="NCBI Taxonomy" id="935700"/>
    <lineage>
        <taxon>Bacteria</taxon>
        <taxon>Pseudomonadati</taxon>
        <taxon>Pseudomonadota</taxon>
        <taxon>Alphaproteobacteria</taxon>
        <taxon>Rhodobacterales</taxon>
        <taxon>Roseobacteraceae</taxon>
        <taxon>Jannaschia</taxon>
    </lineage>
</organism>
<evidence type="ECO:0000313" key="2">
    <source>
        <dbReference type="Proteomes" id="UP000032232"/>
    </source>
</evidence>
<evidence type="ECO:0000313" key="1">
    <source>
        <dbReference type="EMBL" id="KIT17481.1"/>
    </source>
</evidence>
<dbReference type="SUPFAM" id="SSF56784">
    <property type="entry name" value="HAD-like"/>
    <property type="match status" value="1"/>
</dbReference>
<dbReference type="AlphaFoldDB" id="A0A0D1EKD4"/>
<sequence length="227" mass="24853">MLSASALFFGAIGTLAETTELQRRAYNRAFAEADLDWVWDHESYLRMLHHPGGRARLARYAEDAGDRVDIRSLHAAKCRHFAALVRQDGIRPRPGVPEMIAAATARGLRIAVCSTTSPDQIHAVLSGLERFVDMDAFEWIGDATHAARPKPAPDIYRGALGRMDLDPARVLAIEDTPEAAQAALDAGLRVLAFPGAAARRREFQTGLLVVDRLQPRLLDLGMPVPAE</sequence>
<dbReference type="InterPro" id="IPR023198">
    <property type="entry name" value="PGP-like_dom2"/>
</dbReference>
<dbReference type="Pfam" id="PF00702">
    <property type="entry name" value="Hydrolase"/>
    <property type="match status" value="1"/>
</dbReference>
<dbReference type="EC" id="3.1.3.-" evidence="1"/>
<dbReference type="Gene3D" id="1.10.150.240">
    <property type="entry name" value="Putative phosphatase, domain 2"/>
    <property type="match status" value="1"/>
</dbReference>
<protein>
    <submittedName>
        <fullName evidence="1">Phosphorylated carbohydrates phosphatase</fullName>
        <ecNumber evidence="1">3.1.3.-</ecNumber>
    </submittedName>
</protein>
<dbReference type="EMBL" id="JYFE01000017">
    <property type="protein sequence ID" value="KIT17481.1"/>
    <property type="molecule type" value="Genomic_DNA"/>
</dbReference>
<dbReference type="GO" id="GO:0016787">
    <property type="term" value="F:hydrolase activity"/>
    <property type="evidence" value="ECO:0007669"/>
    <property type="project" value="UniProtKB-KW"/>
</dbReference>
<name>A0A0D1EKD4_9RHOB</name>
<gene>
    <name evidence="1" type="ORF">jaqu_06690</name>
</gene>
<dbReference type="PATRIC" id="fig|935700.4.peg.707"/>
<dbReference type="PANTHER" id="PTHR42896:SF2">
    <property type="entry name" value="CBBY-LIKE PROTEIN"/>
    <property type="match status" value="1"/>
</dbReference>
<dbReference type="RefSeq" id="WP_043917632.1">
    <property type="nucleotide sequence ID" value="NZ_FZPF01000002.1"/>
</dbReference>
<dbReference type="Proteomes" id="UP000032232">
    <property type="component" value="Unassembled WGS sequence"/>
</dbReference>
<comment type="caution">
    <text evidence="1">The sequence shown here is derived from an EMBL/GenBank/DDBJ whole genome shotgun (WGS) entry which is preliminary data.</text>
</comment>
<keyword evidence="1" id="KW-0378">Hydrolase</keyword>
<dbReference type="STRING" id="935700.jaqu_06690"/>
<dbReference type="Gene3D" id="3.40.50.1000">
    <property type="entry name" value="HAD superfamily/HAD-like"/>
    <property type="match status" value="1"/>
</dbReference>
<dbReference type="InterPro" id="IPR036412">
    <property type="entry name" value="HAD-like_sf"/>
</dbReference>
<dbReference type="NCBIfam" id="TIGR01509">
    <property type="entry name" value="HAD-SF-IA-v3"/>
    <property type="match status" value="1"/>
</dbReference>
<dbReference type="PANTHER" id="PTHR42896">
    <property type="entry name" value="XYLULOSE-1,5-BISPHOSPHATE (XUBP) PHOSPHATASE"/>
    <property type="match status" value="1"/>
</dbReference>
<reference evidence="1 2" key="1">
    <citation type="submission" date="2015-02" db="EMBL/GenBank/DDBJ databases">
        <title>Genome Sequence of Jannaschia aquimarina DSM28248, a member of the Roseobacter clade.</title>
        <authorList>
            <person name="Voget S."/>
            <person name="Daniel R."/>
        </authorList>
    </citation>
    <scope>NUCLEOTIDE SEQUENCE [LARGE SCALE GENOMIC DNA]</scope>
    <source>
        <strain evidence="1 2">GSW-M26</strain>
    </source>
</reference>
<dbReference type="InterPro" id="IPR006439">
    <property type="entry name" value="HAD-SF_hydro_IA"/>
</dbReference>
<keyword evidence="2" id="KW-1185">Reference proteome</keyword>
<dbReference type="InterPro" id="IPR023214">
    <property type="entry name" value="HAD_sf"/>
</dbReference>
<proteinExistence type="predicted"/>
<dbReference type="InterPro" id="IPR044999">
    <property type="entry name" value="CbbY-like"/>
</dbReference>